<evidence type="ECO:0000256" key="2">
    <source>
        <dbReference type="ARBA" id="ARBA00004754"/>
    </source>
</evidence>
<dbReference type="NCBIfam" id="NF010372">
    <property type="entry name" value="PRK13798.1"/>
    <property type="match status" value="1"/>
</dbReference>
<dbReference type="GO" id="GO:0051997">
    <property type="term" value="F:2-oxo-4-hydroxy-4-carboxy-5-ureidoimidazoline decarboxylase activity"/>
    <property type="evidence" value="ECO:0007669"/>
    <property type="project" value="UniProtKB-EC"/>
</dbReference>
<dbReference type="NCBIfam" id="TIGR03180">
    <property type="entry name" value="UraD_2"/>
    <property type="match status" value="1"/>
</dbReference>
<dbReference type="RefSeq" id="WP_068570889.1">
    <property type="nucleotide sequence ID" value="NZ_LSRE01000016.1"/>
</dbReference>
<sequence>MDLEGFNSADRAELRATLLACCDVPSWADTVLAGRPYADTGEALRVAGTAAGAFTPADVDRALAAHPRIGERAQGASTEAAWSRKEQSSVATDEQTRAALLAGNQAYEARFDRVFLVNAAGLDAQTVLAKLQQRLENDDATEAVATAGELRGIALRRLARVLDLEDELTERRS</sequence>
<dbReference type="GO" id="GO:0006144">
    <property type="term" value="P:purine nucleobase metabolic process"/>
    <property type="evidence" value="ECO:0007669"/>
    <property type="project" value="UniProtKB-KW"/>
</dbReference>
<dbReference type="PANTHER" id="PTHR43466">
    <property type="entry name" value="2-OXO-4-HYDROXY-4-CARBOXY-5-UREIDOIMIDAZOLINE DECARBOXYLASE-RELATED"/>
    <property type="match status" value="1"/>
</dbReference>
<dbReference type="Proteomes" id="UP000070409">
    <property type="component" value="Unassembled WGS sequence"/>
</dbReference>
<keyword evidence="6" id="KW-0456">Lyase</keyword>
<evidence type="ECO:0000256" key="5">
    <source>
        <dbReference type="ARBA" id="ARBA00022793"/>
    </source>
</evidence>
<evidence type="ECO:0000256" key="4">
    <source>
        <dbReference type="ARBA" id="ARBA00022631"/>
    </source>
</evidence>
<evidence type="ECO:0000313" key="8">
    <source>
        <dbReference type="EMBL" id="KXO97796.1"/>
    </source>
</evidence>
<dbReference type="SUPFAM" id="SSF158694">
    <property type="entry name" value="UraD-Like"/>
    <property type="match status" value="1"/>
</dbReference>
<dbReference type="STRING" id="239498.AXK60_24325"/>
<keyword evidence="11" id="KW-1185">Reference proteome</keyword>
<evidence type="ECO:0000259" key="7">
    <source>
        <dbReference type="Pfam" id="PF09349"/>
    </source>
</evidence>
<evidence type="ECO:0000256" key="3">
    <source>
        <dbReference type="ARBA" id="ARBA00012257"/>
    </source>
</evidence>
<dbReference type="GO" id="GO:0019628">
    <property type="term" value="P:urate catabolic process"/>
    <property type="evidence" value="ECO:0007669"/>
    <property type="project" value="TreeGrafter"/>
</dbReference>
<keyword evidence="4" id="KW-0659">Purine metabolism</keyword>
<dbReference type="Pfam" id="PF09349">
    <property type="entry name" value="OHCU_decarbox"/>
    <property type="match status" value="1"/>
</dbReference>
<dbReference type="EC" id="4.1.1.97" evidence="3"/>
<comment type="caution">
    <text evidence="9">The sequence shown here is derived from an EMBL/GenBank/DDBJ whole genome shotgun (WGS) entry which is preliminary data.</text>
</comment>
<name>A0A138AN69_9ACTN</name>
<dbReference type="InterPro" id="IPR018020">
    <property type="entry name" value="OHCU_decarboxylase"/>
</dbReference>
<reference evidence="10" key="3">
    <citation type="submission" date="2016-02" db="EMBL/GenBank/DDBJ databases">
        <authorList>
            <person name="Wen L."/>
            <person name="He K."/>
            <person name="Yang H."/>
        </authorList>
    </citation>
    <scope>NUCLEOTIDE SEQUENCE [LARGE SCALE GENOMIC DNA]</scope>
    <source>
        <strain evidence="10">JCM 15929</strain>
    </source>
</reference>
<protein>
    <recommendedName>
        <fullName evidence="3">2-oxo-4-hydroxy-4-carboxy-5-ureidoimidazoline decarboxylase</fullName>
        <ecNumber evidence="3">4.1.1.97</ecNumber>
    </recommendedName>
</protein>
<accession>A0A138AN69</accession>
<feature type="domain" description="Oxo-4-hydroxy-4-carboxy-5-ureidoimidazoline decarboxylase" evidence="7">
    <location>
        <begin position="7"/>
        <end position="159"/>
    </location>
</feature>
<dbReference type="InterPro" id="IPR036778">
    <property type="entry name" value="OHCU_decarboxylase_sf"/>
</dbReference>
<evidence type="ECO:0000256" key="1">
    <source>
        <dbReference type="ARBA" id="ARBA00001163"/>
    </source>
</evidence>
<dbReference type="Proteomes" id="UP000070258">
    <property type="component" value="Unassembled WGS sequence"/>
</dbReference>
<dbReference type="EMBL" id="LSRE01000016">
    <property type="protein sequence ID" value="KXO97796.1"/>
    <property type="molecule type" value="Genomic_DNA"/>
</dbReference>
<comment type="catalytic activity">
    <reaction evidence="1">
        <text>5-hydroxy-2-oxo-4-ureido-2,5-dihydro-1H-imidazole-5-carboxylate + H(+) = (S)-allantoin + CO2</text>
        <dbReference type="Rhea" id="RHEA:26301"/>
        <dbReference type="ChEBI" id="CHEBI:15378"/>
        <dbReference type="ChEBI" id="CHEBI:15678"/>
        <dbReference type="ChEBI" id="CHEBI:16526"/>
        <dbReference type="ChEBI" id="CHEBI:58639"/>
        <dbReference type="EC" id="4.1.1.97"/>
    </reaction>
</comment>
<evidence type="ECO:0000313" key="10">
    <source>
        <dbReference type="Proteomes" id="UP000070258"/>
    </source>
</evidence>
<comment type="pathway">
    <text evidence="2">Purine metabolism; urate degradation; (S)-allantoin from urate: step 3/3.</text>
</comment>
<reference evidence="8 11" key="1">
    <citation type="submission" date="2016-02" db="EMBL/GenBank/DDBJ databases">
        <authorList>
            <person name="Teng J.L."/>
            <person name="Tang Y."/>
            <person name="Huang Y."/>
            <person name="Guo F."/>
            <person name="Wei W."/>
            <person name="Chen J.H."/>
            <person name="Wong S.Y."/>
            <person name="Lau S.K."/>
            <person name="Woo P.C."/>
        </authorList>
    </citation>
    <scope>NUCLEOTIDE SEQUENCE [LARGE SCALE GENOMIC DNA]</scope>
    <source>
        <strain evidence="8 11">JCM 13375</strain>
    </source>
</reference>
<organism evidence="9 10">
    <name type="scientific">Tsukamurella pseudospumae</name>
    <dbReference type="NCBI Taxonomy" id="239498"/>
    <lineage>
        <taxon>Bacteria</taxon>
        <taxon>Bacillati</taxon>
        <taxon>Actinomycetota</taxon>
        <taxon>Actinomycetes</taxon>
        <taxon>Mycobacteriales</taxon>
        <taxon>Tsukamurellaceae</taxon>
        <taxon>Tsukamurella</taxon>
    </lineage>
</organism>
<proteinExistence type="predicted"/>
<evidence type="ECO:0000313" key="11">
    <source>
        <dbReference type="Proteomes" id="UP000070409"/>
    </source>
</evidence>
<keyword evidence="5" id="KW-0210">Decarboxylase</keyword>
<reference evidence="9" key="2">
    <citation type="submission" date="2016-02" db="EMBL/GenBank/DDBJ databases">
        <authorList>
            <person name="Teng J.L."/>
            <person name="Yang Y."/>
            <person name="Huang Y."/>
            <person name="Guo F."/>
            <person name="Wei W."/>
            <person name="Chen J.H."/>
            <person name="Wong S.Y."/>
            <person name="Lau S.K."/>
            <person name="Woo P.C."/>
        </authorList>
    </citation>
    <scope>NUCLEOTIDE SEQUENCE</scope>
    <source>
        <strain evidence="9">JCM 15929</strain>
    </source>
</reference>
<evidence type="ECO:0000313" key="9">
    <source>
        <dbReference type="EMBL" id="KXP11857.1"/>
    </source>
</evidence>
<dbReference type="OrthoDB" id="5243781at2"/>
<dbReference type="Gene3D" id="1.10.3330.10">
    <property type="entry name" value="Oxo-4-hydroxy-4-carboxy-5-ureidoimidazoline decarboxylase"/>
    <property type="match status" value="1"/>
</dbReference>
<dbReference type="PANTHER" id="PTHR43466:SF1">
    <property type="entry name" value="2-OXO-4-HYDROXY-4-CARBOXY-5-UREIDOIMIDAZOLINE DECARBOXYLASE-RELATED"/>
    <property type="match status" value="1"/>
</dbReference>
<dbReference type="EMBL" id="LSRF01000017">
    <property type="protein sequence ID" value="KXP11857.1"/>
    <property type="molecule type" value="Genomic_DNA"/>
</dbReference>
<dbReference type="InterPro" id="IPR017595">
    <property type="entry name" value="OHCU_decarboxylase-2"/>
</dbReference>
<gene>
    <name evidence="9" type="ORF">AXK60_24325</name>
    <name evidence="8" type="ORF">AXK61_21520</name>
</gene>
<evidence type="ECO:0000256" key="6">
    <source>
        <dbReference type="ARBA" id="ARBA00023239"/>
    </source>
</evidence>
<dbReference type="AlphaFoldDB" id="A0A138AN69"/>